<reference evidence="12" key="1">
    <citation type="submission" date="2017-04" db="EMBL/GenBank/DDBJ databases">
        <authorList>
            <person name="Varghese N."/>
            <person name="Submissions S."/>
        </authorList>
    </citation>
    <scope>NUCLEOTIDE SEQUENCE [LARGE SCALE GENOMIC DNA]</scope>
    <source>
        <strain evidence="12">DSM 4125</strain>
    </source>
</reference>
<comment type="similarity">
    <text evidence="2">Belongs to the FPG family.</text>
</comment>
<dbReference type="SUPFAM" id="SSF46946">
    <property type="entry name" value="S13-like H2TH domain"/>
    <property type="match status" value="1"/>
</dbReference>
<dbReference type="GO" id="GO:0008270">
    <property type="term" value="F:zinc ion binding"/>
    <property type="evidence" value="ECO:0007669"/>
    <property type="project" value="InterPro"/>
</dbReference>
<evidence type="ECO:0000313" key="12">
    <source>
        <dbReference type="Proteomes" id="UP000193804"/>
    </source>
</evidence>
<feature type="domain" description="Formamidopyrimidine-DNA glycosylase catalytic" evidence="10">
    <location>
        <begin position="2"/>
        <end position="114"/>
    </location>
</feature>
<dbReference type="Gene3D" id="3.20.190.10">
    <property type="entry name" value="MutM-like, N-terminal"/>
    <property type="match status" value="1"/>
</dbReference>
<dbReference type="InterPro" id="IPR012319">
    <property type="entry name" value="FPG_cat"/>
</dbReference>
<dbReference type="SMART" id="SM01232">
    <property type="entry name" value="H2TH"/>
    <property type="match status" value="1"/>
</dbReference>
<evidence type="ECO:0000256" key="4">
    <source>
        <dbReference type="ARBA" id="ARBA00022801"/>
    </source>
</evidence>
<evidence type="ECO:0000256" key="7">
    <source>
        <dbReference type="ARBA" id="ARBA00023239"/>
    </source>
</evidence>
<evidence type="ECO:0000256" key="6">
    <source>
        <dbReference type="ARBA" id="ARBA00023204"/>
    </source>
</evidence>
<dbReference type="EMBL" id="FXAW01000003">
    <property type="protein sequence ID" value="SMG30784.1"/>
    <property type="molecule type" value="Genomic_DNA"/>
</dbReference>
<dbReference type="InterPro" id="IPR015886">
    <property type="entry name" value="H2TH_FPG"/>
</dbReference>
<keyword evidence="4" id="KW-0378">Hydrolase</keyword>
<dbReference type="GO" id="GO:0003906">
    <property type="term" value="F:DNA-(apurinic or apyrimidinic site) endonuclease activity"/>
    <property type="evidence" value="ECO:0007669"/>
    <property type="project" value="InterPro"/>
</dbReference>
<comment type="catalytic activity">
    <reaction evidence="1">
        <text>Hydrolysis of DNA containing ring-opened 7-methylguanine residues, releasing 2,6-diamino-4-hydroxy-5-(N-methyl)formamidopyrimidine.</text>
        <dbReference type="EC" id="3.2.2.23"/>
    </reaction>
</comment>
<dbReference type="Gene3D" id="1.10.8.50">
    <property type="match status" value="1"/>
</dbReference>
<evidence type="ECO:0000256" key="1">
    <source>
        <dbReference type="ARBA" id="ARBA00001668"/>
    </source>
</evidence>
<name>A0A1X7JRP6_9BACT</name>
<sequence length="262" mass="30542">MPELPEVENFKKYFDGTSLNQKIVAFDCADDRLLKQARDLFSNQLIGKHFESSKRIGKYFFVETNGDPTLVMHFGMTGRLTYYKDQEDRPKFAHIVFEFENGFHLGFENKRKFGWMDLTTSIDSYQKEKKLSDDARDLSWKAFYNALKNRKTFIKPVLLDQKVAAGIGNWMADEILYQAKIHPESKIEAMKEKQLKSIFDAMKKVIETAIEKEAVYADFPQDFLMHNRREDGNCYHTGDDIIKTKVGGRATYISPSWQKKID</sequence>
<dbReference type="GO" id="GO:0016829">
    <property type="term" value="F:lyase activity"/>
    <property type="evidence" value="ECO:0007669"/>
    <property type="project" value="UniProtKB-KW"/>
</dbReference>
<evidence type="ECO:0000256" key="8">
    <source>
        <dbReference type="ARBA" id="ARBA00023268"/>
    </source>
</evidence>
<dbReference type="InterPro" id="IPR010979">
    <property type="entry name" value="Ribosomal_uS13-like_H2TH"/>
</dbReference>
<accession>A0A1X7JRP6</accession>
<keyword evidence="12" id="KW-1185">Reference proteome</keyword>
<dbReference type="STRING" id="1028.SAMN05661096_02004"/>
<dbReference type="PANTHER" id="PTHR22993:SF9">
    <property type="entry name" value="FORMAMIDOPYRIMIDINE-DNA GLYCOSYLASE"/>
    <property type="match status" value="1"/>
</dbReference>
<dbReference type="PROSITE" id="PS51068">
    <property type="entry name" value="FPG_CAT"/>
    <property type="match status" value="1"/>
</dbReference>
<keyword evidence="6" id="KW-0234">DNA repair</keyword>
<keyword evidence="5" id="KW-0238">DNA-binding</keyword>
<evidence type="ECO:0000256" key="9">
    <source>
        <dbReference type="ARBA" id="ARBA00023295"/>
    </source>
</evidence>
<dbReference type="PANTHER" id="PTHR22993">
    <property type="entry name" value="FORMAMIDOPYRIMIDINE-DNA GLYCOSYLASE"/>
    <property type="match status" value="1"/>
</dbReference>
<dbReference type="GO" id="GO:0006284">
    <property type="term" value="P:base-excision repair"/>
    <property type="evidence" value="ECO:0007669"/>
    <property type="project" value="InterPro"/>
</dbReference>
<keyword evidence="9" id="KW-0326">Glycosidase</keyword>
<dbReference type="RefSeq" id="WP_085516907.1">
    <property type="nucleotide sequence ID" value="NZ_FXAW01000003.1"/>
</dbReference>
<keyword evidence="7" id="KW-0456">Lyase</keyword>
<dbReference type="OrthoDB" id="9800855at2"/>
<protein>
    <submittedName>
        <fullName evidence="11">Formamidopyrimidine-DNA glycosylase</fullName>
    </submittedName>
</protein>
<keyword evidence="3" id="KW-0227">DNA damage</keyword>
<dbReference type="Proteomes" id="UP000193804">
    <property type="component" value="Unassembled WGS sequence"/>
</dbReference>
<evidence type="ECO:0000259" key="10">
    <source>
        <dbReference type="PROSITE" id="PS51068"/>
    </source>
</evidence>
<dbReference type="GO" id="GO:0008534">
    <property type="term" value="F:oxidized purine nucleobase lesion DNA N-glycosylase activity"/>
    <property type="evidence" value="ECO:0007669"/>
    <property type="project" value="UniProtKB-EC"/>
</dbReference>
<dbReference type="Pfam" id="PF06831">
    <property type="entry name" value="H2TH"/>
    <property type="match status" value="1"/>
</dbReference>
<gene>
    <name evidence="11" type="ORF">SAMN05661096_02004</name>
</gene>
<evidence type="ECO:0000256" key="2">
    <source>
        <dbReference type="ARBA" id="ARBA00009409"/>
    </source>
</evidence>
<evidence type="ECO:0000256" key="5">
    <source>
        <dbReference type="ARBA" id="ARBA00023125"/>
    </source>
</evidence>
<dbReference type="CDD" id="cd08976">
    <property type="entry name" value="BaFpgNei_N_4"/>
    <property type="match status" value="1"/>
</dbReference>
<dbReference type="Pfam" id="PF01149">
    <property type="entry name" value="Fapy_DNA_glyco"/>
    <property type="match status" value="1"/>
</dbReference>
<evidence type="ECO:0000256" key="3">
    <source>
        <dbReference type="ARBA" id="ARBA00022763"/>
    </source>
</evidence>
<evidence type="ECO:0000313" key="11">
    <source>
        <dbReference type="EMBL" id="SMG30784.1"/>
    </source>
</evidence>
<keyword evidence="8" id="KW-0511">Multifunctional enzyme</keyword>
<dbReference type="SUPFAM" id="SSF81624">
    <property type="entry name" value="N-terminal domain of MutM-like DNA repair proteins"/>
    <property type="match status" value="1"/>
</dbReference>
<dbReference type="SMART" id="SM00898">
    <property type="entry name" value="Fapy_DNA_glyco"/>
    <property type="match status" value="1"/>
</dbReference>
<organism evidence="11 12">
    <name type="scientific">Marivirga sericea</name>
    <dbReference type="NCBI Taxonomy" id="1028"/>
    <lineage>
        <taxon>Bacteria</taxon>
        <taxon>Pseudomonadati</taxon>
        <taxon>Bacteroidota</taxon>
        <taxon>Cytophagia</taxon>
        <taxon>Cytophagales</taxon>
        <taxon>Marivirgaceae</taxon>
        <taxon>Marivirga</taxon>
    </lineage>
</organism>
<dbReference type="AlphaFoldDB" id="A0A1X7JRP6"/>
<proteinExistence type="inferred from homology"/>
<dbReference type="GO" id="GO:0003684">
    <property type="term" value="F:damaged DNA binding"/>
    <property type="evidence" value="ECO:0007669"/>
    <property type="project" value="InterPro"/>
</dbReference>
<dbReference type="InterPro" id="IPR035937">
    <property type="entry name" value="FPG_N"/>
</dbReference>